<dbReference type="InParanoid" id="A0A200Q2T5"/>
<accession>A0A200Q2T5</accession>
<organism evidence="1 2">
    <name type="scientific">Macleaya cordata</name>
    <name type="common">Five-seeded plume-poppy</name>
    <name type="synonym">Bocconia cordata</name>
    <dbReference type="NCBI Taxonomy" id="56857"/>
    <lineage>
        <taxon>Eukaryota</taxon>
        <taxon>Viridiplantae</taxon>
        <taxon>Streptophyta</taxon>
        <taxon>Embryophyta</taxon>
        <taxon>Tracheophyta</taxon>
        <taxon>Spermatophyta</taxon>
        <taxon>Magnoliopsida</taxon>
        <taxon>Ranunculales</taxon>
        <taxon>Papaveraceae</taxon>
        <taxon>Papaveroideae</taxon>
        <taxon>Macleaya</taxon>
    </lineage>
</organism>
<protein>
    <submittedName>
        <fullName evidence="1">Uncharacterized protein</fullName>
    </submittedName>
</protein>
<dbReference type="OrthoDB" id="1740512at2759"/>
<sequence length="117" mass="13359">MTDGKSIFAQAHSFLNIVSDLKVAEITLPVEFLVGVIIECLPKSWNGYKKKLKHDEKQYTLESLLYHLRIEEDSRKREEKFEDLSKANMVEDRGVKWVGRGRAPTGQSRGGPGWIGR</sequence>
<dbReference type="OMA" id="HDEKQYT"/>
<gene>
    <name evidence="1" type="ORF">BVC80_1139g21</name>
</gene>
<dbReference type="AlphaFoldDB" id="A0A200Q2T5"/>
<dbReference type="Pfam" id="PF14223">
    <property type="entry name" value="Retrotran_gag_2"/>
    <property type="match status" value="1"/>
</dbReference>
<name>A0A200Q2T5_MACCD</name>
<evidence type="ECO:0000313" key="1">
    <source>
        <dbReference type="EMBL" id="OVA04776.1"/>
    </source>
</evidence>
<evidence type="ECO:0000313" key="2">
    <source>
        <dbReference type="Proteomes" id="UP000195402"/>
    </source>
</evidence>
<dbReference type="EMBL" id="MVGT01003285">
    <property type="protein sequence ID" value="OVA04776.1"/>
    <property type="molecule type" value="Genomic_DNA"/>
</dbReference>
<dbReference type="Proteomes" id="UP000195402">
    <property type="component" value="Unassembled WGS sequence"/>
</dbReference>
<comment type="caution">
    <text evidence="1">The sequence shown here is derived from an EMBL/GenBank/DDBJ whole genome shotgun (WGS) entry which is preliminary data.</text>
</comment>
<reference evidence="1 2" key="1">
    <citation type="journal article" date="2017" name="Mol. Plant">
        <title>The Genome of Medicinal Plant Macleaya cordata Provides New Insights into Benzylisoquinoline Alkaloids Metabolism.</title>
        <authorList>
            <person name="Liu X."/>
            <person name="Liu Y."/>
            <person name="Huang P."/>
            <person name="Ma Y."/>
            <person name="Qing Z."/>
            <person name="Tang Q."/>
            <person name="Cao H."/>
            <person name="Cheng P."/>
            <person name="Zheng Y."/>
            <person name="Yuan Z."/>
            <person name="Zhou Y."/>
            <person name="Liu J."/>
            <person name="Tang Z."/>
            <person name="Zhuo Y."/>
            <person name="Zhang Y."/>
            <person name="Yu L."/>
            <person name="Huang J."/>
            <person name="Yang P."/>
            <person name="Peng Q."/>
            <person name="Zhang J."/>
            <person name="Jiang W."/>
            <person name="Zhang Z."/>
            <person name="Lin K."/>
            <person name="Ro D.K."/>
            <person name="Chen X."/>
            <person name="Xiong X."/>
            <person name="Shang Y."/>
            <person name="Huang S."/>
            <person name="Zeng J."/>
        </authorList>
    </citation>
    <scope>NUCLEOTIDE SEQUENCE [LARGE SCALE GENOMIC DNA]</scope>
    <source>
        <strain evidence="2">cv. BLH2017</strain>
        <tissue evidence="1">Root</tissue>
    </source>
</reference>
<proteinExistence type="predicted"/>
<keyword evidence="2" id="KW-1185">Reference proteome</keyword>